<keyword evidence="1" id="KW-0378">Hydrolase</keyword>
<dbReference type="Gene3D" id="1.10.4080.10">
    <property type="entry name" value="ADP-ribosylation/Crystallin J1"/>
    <property type="match status" value="1"/>
</dbReference>
<dbReference type="AlphaFoldDB" id="A0A401IDT1"/>
<dbReference type="GO" id="GO:0016787">
    <property type="term" value="F:hydrolase activity"/>
    <property type="evidence" value="ECO:0007669"/>
    <property type="project" value="UniProtKB-KW"/>
</dbReference>
<organism evidence="1 2">
    <name type="scientific">Aphanothece sacrum FPU1</name>
    <dbReference type="NCBI Taxonomy" id="1920663"/>
    <lineage>
        <taxon>Bacteria</taxon>
        <taxon>Bacillati</taxon>
        <taxon>Cyanobacteriota</taxon>
        <taxon>Cyanophyceae</taxon>
        <taxon>Oscillatoriophycideae</taxon>
        <taxon>Chroococcales</taxon>
        <taxon>Aphanothecaceae</taxon>
        <taxon>Aphanothece</taxon>
    </lineage>
</organism>
<sequence>MQQKITARLIERGELSQEDWQMIIPSESGKNKSLPTGELTLGILPLIVFLFDTPYLLREQLQPLINLEQLSSQKIEDMLLWSELLGQLLSVKSLANSTDNQPWQQINVFLAQGTPLMEVKTYFKQQVTPEQFKMLLSVYCFRNNPEDFRLGVLRATQTGDAVITALTGALAGAYNGIKGIPLHWRLGISDPDKGASMQEQVKQLWAKWAGVYSPEQVHQEWETHEITSALIGQKYPTKRLISQKEYLRLSAIALDKH</sequence>
<proteinExistence type="predicted"/>
<dbReference type="Proteomes" id="UP000287247">
    <property type="component" value="Unassembled WGS sequence"/>
</dbReference>
<accession>A0A401IDT1</accession>
<dbReference type="EMBL" id="BDQK01000002">
    <property type="protein sequence ID" value="GBF79411.1"/>
    <property type="molecule type" value="Genomic_DNA"/>
</dbReference>
<dbReference type="InterPro" id="IPR036705">
    <property type="entry name" value="Ribosyl_crysJ1_sf"/>
</dbReference>
<gene>
    <name evidence="1" type="ORF">AsFPU1_0806</name>
</gene>
<dbReference type="SUPFAM" id="SSF101478">
    <property type="entry name" value="ADP-ribosylglycohydrolase"/>
    <property type="match status" value="1"/>
</dbReference>
<dbReference type="Pfam" id="PF03747">
    <property type="entry name" value="ADP_ribosyl_GH"/>
    <property type="match status" value="1"/>
</dbReference>
<dbReference type="InterPro" id="IPR005502">
    <property type="entry name" value="Ribosyl_crysJ1"/>
</dbReference>
<keyword evidence="2" id="KW-1185">Reference proteome</keyword>
<comment type="caution">
    <text evidence="1">The sequence shown here is derived from an EMBL/GenBank/DDBJ whole genome shotgun (WGS) entry which is preliminary data.</text>
</comment>
<protein>
    <submittedName>
        <fullName evidence="1">ADP-ribosylglycohydrolase</fullName>
    </submittedName>
</protein>
<reference evidence="2" key="1">
    <citation type="submission" date="2017-05" db="EMBL/GenBank/DDBJ databases">
        <title>Physiological properties and genetic analysis related to exopolysaccharide production of fresh-water unicellular cyanobacterium Aphanothece sacrum, Suizenji Nori, that has been cultured as a food source in Japan.</title>
        <authorList>
            <person name="Kanesaki Y."/>
            <person name="Yoshikawa S."/>
            <person name="Ohki K."/>
        </authorList>
    </citation>
    <scope>NUCLEOTIDE SEQUENCE [LARGE SCALE GENOMIC DNA]</scope>
    <source>
        <strain evidence="2">FPU1</strain>
    </source>
</reference>
<evidence type="ECO:0000313" key="1">
    <source>
        <dbReference type="EMBL" id="GBF79411.1"/>
    </source>
</evidence>
<name>A0A401IDT1_APHSA</name>
<evidence type="ECO:0000313" key="2">
    <source>
        <dbReference type="Proteomes" id="UP000287247"/>
    </source>
</evidence>